<feature type="transmembrane region" description="Helical" evidence="7">
    <location>
        <begin position="76"/>
        <end position="103"/>
    </location>
</feature>
<keyword evidence="3" id="KW-1003">Cell membrane</keyword>
<gene>
    <name evidence="9" type="ORF">OVY01_07735</name>
</gene>
<feature type="transmembrane region" description="Helical" evidence="7">
    <location>
        <begin position="336"/>
        <end position="356"/>
    </location>
</feature>
<feature type="transmembrane region" description="Helical" evidence="7">
    <location>
        <begin position="396"/>
        <end position="418"/>
    </location>
</feature>
<dbReference type="RefSeq" id="WP_267846868.1">
    <property type="nucleotide sequence ID" value="NZ_JAPMXC010000001.1"/>
</dbReference>
<dbReference type="InterPro" id="IPR011701">
    <property type="entry name" value="MFS"/>
</dbReference>
<feature type="transmembrane region" description="Helical" evidence="7">
    <location>
        <begin position="235"/>
        <end position="260"/>
    </location>
</feature>
<evidence type="ECO:0000256" key="7">
    <source>
        <dbReference type="SAM" id="Phobius"/>
    </source>
</evidence>
<dbReference type="Proteomes" id="UP001082899">
    <property type="component" value="Unassembled WGS sequence"/>
</dbReference>
<dbReference type="InterPro" id="IPR036259">
    <property type="entry name" value="MFS_trans_sf"/>
</dbReference>
<accession>A0ABT3ZME1</accession>
<keyword evidence="6 7" id="KW-0472">Membrane</keyword>
<evidence type="ECO:0000313" key="9">
    <source>
        <dbReference type="EMBL" id="MCY0387123.1"/>
    </source>
</evidence>
<evidence type="ECO:0000256" key="5">
    <source>
        <dbReference type="ARBA" id="ARBA00022989"/>
    </source>
</evidence>
<feature type="transmembrane region" description="Helical" evidence="7">
    <location>
        <begin position="135"/>
        <end position="160"/>
    </location>
</feature>
<evidence type="ECO:0000313" key="10">
    <source>
        <dbReference type="Proteomes" id="UP001082899"/>
    </source>
</evidence>
<evidence type="ECO:0000256" key="4">
    <source>
        <dbReference type="ARBA" id="ARBA00022692"/>
    </source>
</evidence>
<dbReference type="PROSITE" id="PS50850">
    <property type="entry name" value="MFS"/>
    <property type="match status" value="1"/>
</dbReference>
<reference evidence="9" key="1">
    <citation type="submission" date="2022-11" db="EMBL/GenBank/DDBJ databases">
        <title>Robbsia betulipollinis sp. nov., isolated from pollen of birch (Betula pendula).</title>
        <authorList>
            <person name="Shi H."/>
            <person name="Ambika Manirajan B."/>
            <person name="Ratering S."/>
            <person name="Geissler-Plaum R."/>
            <person name="Schnell S."/>
        </authorList>
    </citation>
    <scope>NUCLEOTIDE SEQUENCE</scope>
    <source>
        <strain evidence="9">Bb-Pol-6</strain>
    </source>
</reference>
<evidence type="ECO:0000259" key="8">
    <source>
        <dbReference type="PROSITE" id="PS50850"/>
    </source>
</evidence>
<keyword evidence="5 7" id="KW-1133">Transmembrane helix</keyword>
<dbReference type="Pfam" id="PF07690">
    <property type="entry name" value="MFS_1"/>
    <property type="match status" value="1"/>
</dbReference>
<feature type="transmembrane region" description="Helical" evidence="7">
    <location>
        <begin position="306"/>
        <end position="330"/>
    </location>
</feature>
<feature type="transmembrane region" description="Helical" evidence="7">
    <location>
        <begin position="166"/>
        <end position="184"/>
    </location>
</feature>
<dbReference type="Gene3D" id="1.20.1250.20">
    <property type="entry name" value="MFS general substrate transporter like domains"/>
    <property type="match status" value="1"/>
</dbReference>
<evidence type="ECO:0000256" key="2">
    <source>
        <dbReference type="ARBA" id="ARBA00022448"/>
    </source>
</evidence>
<dbReference type="InterPro" id="IPR020846">
    <property type="entry name" value="MFS_dom"/>
</dbReference>
<dbReference type="EMBL" id="JAPMXC010000001">
    <property type="protein sequence ID" value="MCY0387123.1"/>
    <property type="molecule type" value="Genomic_DNA"/>
</dbReference>
<evidence type="ECO:0000256" key="1">
    <source>
        <dbReference type="ARBA" id="ARBA00004651"/>
    </source>
</evidence>
<keyword evidence="4 7" id="KW-0812">Transmembrane</keyword>
<feature type="transmembrane region" description="Helical" evidence="7">
    <location>
        <begin position="368"/>
        <end position="390"/>
    </location>
</feature>
<protein>
    <submittedName>
        <fullName evidence="9">MFS transporter</fullName>
    </submittedName>
</protein>
<evidence type="ECO:0000256" key="6">
    <source>
        <dbReference type="ARBA" id="ARBA00023136"/>
    </source>
</evidence>
<dbReference type="PANTHER" id="PTHR23517:SF13">
    <property type="entry name" value="MAJOR FACILITATOR SUPERFAMILY MFS_1"/>
    <property type="match status" value="1"/>
</dbReference>
<sequence length="424" mass="42282">MRPPDTHSRALALVLGALVVAMANSTAPSPLYRLFQIQWGFSATTLTLVYAVYSGGVLTTLLSLGRLSDRLRDRRLLIVPALGVIAAGALCIAAATSVGGLIVGRLLSGLGTGALTGAASAALVELIAPVARKRAAMLATTSITAGAALGPALSALALWLHLGATHLPFIATALAALGVAGGLMRVGWPARTVAATAVPAGMVADEGAERAAGRTMASAAAPDGRPDAAREREPGLLASCGPAFPVAAAALALAWAAGAFAMTLAPSLAERLMGIHDRTIIALLLCALQIVMGIAQLLARHAAPRTALVVGTVLVALAVPVCALASWWGLAALFCGGTLAIGIGYGAGFVGAAAMINDIAPAHRRASAVSLFYVVGYGGSALPILAFGALADAFGFLPATALFALASVGVAAAIVRVAPRLPAQ</sequence>
<feature type="domain" description="Major facilitator superfamily (MFS) profile" evidence="8">
    <location>
        <begin position="9"/>
        <end position="424"/>
    </location>
</feature>
<organism evidence="9 10">
    <name type="scientific">Robbsia betulipollinis</name>
    <dbReference type="NCBI Taxonomy" id="2981849"/>
    <lineage>
        <taxon>Bacteria</taxon>
        <taxon>Pseudomonadati</taxon>
        <taxon>Pseudomonadota</taxon>
        <taxon>Betaproteobacteria</taxon>
        <taxon>Burkholderiales</taxon>
        <taxon>Burkholderiaceae</taxon>
        <taxon>Robbsia</taxon>
    </lineage>
</organism>
<feature type="transmembrane region" description="Helical" evidence="7">
    <location>
        <begin position="39"/>
        <end position="64"/>
    </location>
</feature>
<keyword evidence="2" id="KW-0813">Transport</keyword>
<dbReference type="InterPro" id="IPR050171">
    <property type="entry name" value="MFS_Transporters"/>
</dbReference>
<keyword evidence="10" id="KW-1185">Reference proteome</keyword>
<evidence type="ECO:0000256" key="3">
    <source>
        <dbReference type="ARBA" id="ARBA00022475"/>
    </source>
</evidence>
<proteinExistence type="predicted"/>
<comment type="caution">
    <text evidence="9">The sequence shown here is derived from an EMBL/GenBank/DDBJ whole genome shotgun (WGS) entry which is preliminary data.</text>
</comment>
<comment type="subcellular location">
    <subcellularLocation>
        <location evidence="1">Cell membrane</location>
        <topology evidence="1">Multi-pass membrane protein</topology>
    </subcellularLocation>
</comment>
<feature type="transmembrane region" description="Helical" evidence="7">
    <location>
        <begin position="280"/>
        <end position="299"/>
    </location>
</feature>
<feature type="transmembrane region" description="Helical" evidence="7">
    <location>
        <begin position="109"/>
        <end position="128"/>
    </location>
</feature>
<dbReference type="PANTHER" id="PTHR23517">
    <property type="entry name" value="RESISTANCE PROTEIN MDTM, PUTATIVE-RELATED-RELATED"/>
    <property type="match status" value="1"/>
</dbReference>
<dbReference type="SUPFAM" id="SSF103473">
    <property type="entry name" value="MFS general substrate transporter"/>
    <property type="match status" value="1"/>
</dbReference>
<name>A0ABT3ZME1_9BURK</name>